<dbReference type="Proteomes" id="UP000609651">
    <property type="component" value="Unassembled WGS sequence"/>
</dbReference>
<dbReference type="EMBL" id="WTPX01000058">
    <property type="protein sequence ID" value="NNJ26019.1"/>
    <property type="molecule type" value="Genomic_DNA"/>
</dbReference>
<keyword evidence="1" id="KW-0472">Membrane</keyword>
<evidence type="ECO:0000256" key="1">
    <source>
        <dbReference type="SAM" id="Phobius"/>
    </source>
</evidence>
<evidence type="ECO:0000313" key="2">
    <source>
        <dbReference type="EMBL" id="NNJ26019.1"/>
    </source>
</evidence>
<comment type="caution">
    <text evidence="2">The sequence shown here is derived from an EMBL/GenBank/DDBJ whole genome shotgun (WGS) entry which is preliminary data.</text>
</comment>
<keyword evidence="1" id="KW-0812">Transmembrane</keyword>
<protein>
    <submittedName>
        <fullName evidence="2">Uncharacterized protein</fullName>
    </submittedName>
</protein>
<organism evidence="2 3">
    <name type="scientific">Alienimonas chondri</name>
    <dbReference type="NCBI Taxonomy" id="2681879"/>
    <lineage>
        <taxon>Bacteria</taxon>
        <taxon>Pseudomonadati</taxon>
        <taxon>Planctomycetota</taxon>
        <taxon>Planctomycetia</taxon>
        <taxon>Planctomycetales</taxon>
        <taxon>Planctomycetaceae</taxon>
        <taxon>Alienimonas</taxon>
    </lineage>
</organism>
<keyword evidence="3" id="KW-1185">Reference proteome</keyword>
<sequence length="368" mass="41071">MPLIADVVTLAFPLLGSSEAREWSLFGIQTLSLLFLAVYVVLTGKMSNANQLSARAAVDSLNELKRVRAEELAPYVIAYFQVPQDIGTVIHFVVENTGRSPAENVRFESTPVLQTSDPALKSRRPIYKHGVRLLPPGQKLSTTFDQTVSYFKDETRPLSYKMKIKYRGPNGTYHERLQVLDLGFLRGMGHIVRRGTHELVEESKKMVRLQEQAVPHLERIAKELASGIRLTNPYLAVANVSSHPADDAGLPRLVASSLVAWWEMVCSTETAEHLPAFEAHDTCKALAQQVLAAIATCELTRDGAVRETLLEIYGTLLMMASTRFYMDGGNSLRRFHMRGDRVRRMSQCILSGGAQIDPSQMTLPFRDN</sequence>
<reference evidence="2 3" key="1">
    <citation type="journal article" date="2020" name="Syst. Appl. Microbiol.">
        <title>Alienimonas chondri sp. nov., a novel planctomycete isolated from the biofilm of the red alga Chondrus crispus.</title>
        <authorList>
            <person name="Vitorino I."/>
            <person name="Albuquerque L."/>
            <person name="Wiegand S."/>
            <person name="Kallscheuer N."/>
            <person name="da Costa M.S."/>
            <person name="Lobo-da-Cunha A."/>
            <person name="Jogler C."/>
            <person name="Lage O.M."/>
        </authorList>
    </citation>
    <scope>NUCLEOTIDE SEQUENCE [LARGE SCALE GENOMIC DNA]</scope>
    <source>
        <strain evidence="2 3">LzC2</strain>
    </source>
</reference>
<proteinExistence type="predicted"/>
<keyword evidence="1" id="KW-1133">Transmembrane helix</keyword>
<name>A0ABX1VD30_9PLAN</name>
<dbReference type="RefSeq" id="WP_171186619.1">
    <property type="nucleotide sequence ID" value="NZ_WTPX01000058.1"/>
</dbReference>
<accession>A0ABX1VD30</accession>
<gene>
    <name evidence="2" type="ORF">LzC2_20980</name>
</gene>
<evidence type="ECO:0000313" key="3">
    <source>
        <dbReference type="Proteomes" id="UP000609651"/>
    </source>
</evidence>
<feature type="transmembrane region" description="Helical" evidence="1">
    <location>
        <begin position="23"/>
        <end position="42"/>
    </location>
</feature>